<evidence type="ECO:0000256" key="12">
    <source>
        <dbReference type="ARBA" id="ARBA00023180"/>
    </source>
</evidence>
<evidence type="ECO:0000256" key="1">
    <source>
        <dbReference type="ARBA" id="ARBA00004496"/>
    </source>
</evidence>
<dbReference type="Pfam" id="PF00335">
    <property type="entry name" value="Tetraspanin"/>
    <property type="match status" value="1"/>
</dbReference>
<feature type="transmembrane region" description="Helical" evidence="14">
    <location>
        <begin position="106"/>
        <end position="131"/>
    </location>
</feature>
<keyword evidence="6" id="KW-0963">Cytoplasm</keyword>
<evidence type="ECO:0000256" key="10">
    <source>
        <dbReference type="ARBA" id="ARBA00023136"/>
    </source>
</evidence>
<keyword evidence="7 14" id="KW-0812">Transmembrane</keyword>
<dbReference type="InterPro" id="IPR000301">
    <property type="entry name" value="Tetraspanin_animals"/>
</dbReference>
<dbReference type="GO" id="GO:0005912">
    <property type="term" value="C:adherens junction"/>
    <property type="evidence" value="ECO:0007669"/>
    <property type="project" value="UniProtKB-SubCell"/>
</dbReference>
<evidence type="ECO:0000256" key="14">
    <source>
        <dbReference type="RuleBase" id="RU361218"/>
    </source>
</evidence>
<reference evidence="15 16" key="1">
    <citation type="submission" date="2024-02" db="EMBL/GenBank/DDBJ databases">
        <title>Chromosome-scale genome assembly of the rough periwinkle Littorina saxatilis.</title>
        <authorList>
            <person name="De Jode A."/>
            <person name="Faria R."/>
            <person name="Formenti G."/>
            <person name="Sims Y."/>
            <person name="Smith T.P."/>
            <person name="Tracey A."/>
            <person name="Wood J.M.D."/>
            <person name="Zagrodzka Z.B."/>
            <person name="Johannesson K."/>
            <person name="Butlin R.K."/>
            <person name="Leder E.H."/>
        </authorList>
    </citation>
    <scope>NUCLEOTIDE SEQUENCE [LARGE SCALE GENOMIC DNA]</scope>
    <source>
        <strain evidence="15">Snail1</strain>
        <tissue evidence="15">Muscle</tissue>
    </source>
</reference>
<keyword evidence="16" id="KW-1185">Reference proteome</keyword>
<dbReference type="GO" id="GO:0051604">
    <property type="term" value="P:protein maturation"/>
    <property type="evidence" value="ECO:0007669"/>
    <property type="project" value="UniProtKB-ARBA"/>
</dbReference>
<evidence type="ECO:0000256" key="9">
    <source>
        <dbReference type="ARBA" id="ARBA00022989"/>
    </source>
</evidence>
<dbReference type="GO" id="GO:0046930">
    <property type="term" value="C:pore complex"/>
    <property type="evidence" value="ECO:0007669"/>
    <property type="project" value="UniProtKB-ARBA"/>
</dbReference>
<name>A0AAN9BQM7_9CAEN</name>
<dbReference type="FunFam" id="1.10.1450.10:FF:000007">
    <property type="entry name" value="Tetraspanin"/>
    <property type="match status" value="1"/>
</dbReference>
<dbReference type="Proteomes" id="UP001374579">
    <property type="component" value="Unassembled WGS sequence"/>
</dbReference>
<keyword evidence="12" id="KW-0325">Glycoprotein</keyword>
<dbReference type="InterPro" id="IPR018499">
    <property type="entry name" value="Tetraspanin/Peripherin"/>
</dbReference>
<dbReference type="Gene3D" id="1.10.1450.10">
    <property type="entry name" value="Tetraspanin"/>
    <property type="match status" value="1"/>
</dbReference>
<comment type="caution">
    <text evidence="15">The sequence shown here is derived from an EMBL/GenBank/DDBJ whole genome shotgun (WGS) entry which is preliminary data.</text>
</comment>
<feature type="transmembrane region" description="Helical" evidence="14">
    <location>
        <begin position="30"/>
        <end position="58"/>
    </location>
</feature>
<comment type="similarity">
    <text evidence="4 14">Belongs to the tetraspanin (TM4SF) family.</text>
</comment>
<evidence type="ECO:0000256" key="7">
    <source>
        <dbReference type="ARBA" id="ARBA00022692"/>
    </source>
</evidence>
<dbReference type="GO" id="GO:0072659">
    <property type="term" value="P:protein localization to plasma membrane"/>
    <property type="evidence" value="ECO:0007669"/>
    <property type="project" value="UniProtKB-ARBA"/>
</dbReference>
<protein>
    <recommendedName>
        <fullName evidence="14">Tetraspanin</fullName>
    </recommendedName>
</protein>
<feature type="disulfide bond" evidence="13">
    <location>
        <begin position="175"/>
        <end position="195"/>
    </location>
</feature>
<accession>A0AAN9BQM7</accession>
<dbReference type="AlphaFoldDB" id="A0AAN9BQM7"/>
<keyword evidence="5" id="KW-1003">Cell membrane</keyword>
<dbReference type="PANTHER" id="PTHR19282">
    <property type="entry name" value="TETRASPANIN"/>
    <property type="match status" value="1"/>
</dbReference>
<dbReference type="GO" id="GO:0005737">
    <property type="term" value="C:cytoplasm"/>
    <property type="evidence" value="ECO:0007669"/>
    <property type="project" value="UniProtKB-SubCell"/>
</dbReference>
<evidence type="ECO:0000256" key="4">
    <source>
        <dbReference type="ARBA" id="ARBA00006840"/>
    </source>
</evidence>
<dbReference type="PIRSF" id="PIRSF002419">
    <property type="entry name" value="Tetraspanin"/>
    <property type="match status" value="1"/>
</dbReference>
<keyword evidence="10 14" id="KW-0472">Membrane</keyword>
<evidence type="ECO:0000256" key="13">
    <source>
        <dbReference type="PIRSR" id="PIRSR002419-1"/>
    </source>
</evidence>
<organism evidence="15 16">
    <name type="scientific">Littorina saxatilis</name>
    <dbReference type="NCBI Taxonomy" id="31220"/>
    <lineage>
        <taxon>Eukaryota</taxon>
        <taxon>Metazoa</taxon>
        <taxon>Spiralia</taxon>
        <taxon>Lophotrochozoa</taxon>
        <taxon>Mollusca</taxon>
        <taxon>Gastropoda</taxon>
        <taxon>Caenogastropoda</taxon>
        <taxon>Littorinimorpha</taxon>
        <taxon>Littorinoidea</taxon>
        <taxon>Littorinidae</taxon>
        <taxon>Littorina</taxon>
    </lineage>
</organism>
<proteinExistence type="inferred from homology"/>
<evidence type="ECO:0000256" key="5">
    <source>
        <dbReference type="ARBA" id="ARBA00022475"/>
    </source>
</evidence>
<feature type="transmembrane region" description="Helical" evidence="14">
    <location>
        <begin position="260"/>
        <end position="285"/>
    </location>
</feature>
<evidence type="ECO:0000313" key="15">
    <source>
        <dbReference type="EMBL" id="KAK7109544.1"/>
    </source>
</evidence>
<sequence length="295" mass="33598">MASNNSPQRTESRAKRVVRRLRDRSEISPVYKYVLFFTNFIFLLAGIAMAAVGTYVLVLKEKTVTYFVEFLFDPSCLLCLAGSLTVFSAFLGCGGALRENTCFLRFYYWVLSILLLLQIIIIIFVFIFYFMEDVAKTLKLYPEDLLNDAVKKYRDRDDIDMRNFIDGMQEFLGCCGVGNNNEGYKDWNQNQYFNCTEKNKDAPVGEECSVPYSCCIKEAGSNINYQCGYKALTKEPSAASAQIYTRGCLFAIKSQITDNAWIIGGIVIGVLIPQAIFICMAKTLYDQVMMQRSKW</sequence>
<feature type="transmembrane region" description="Helical" evidence="14">
    <location>
        <begin position="70"/>
        <end position="94"/>
    </location>
</feature>
<keyword evidence="11 13" id="KW-1015">Disulfide bond</keyword>
<evidence type="ECO:0000256" key="3">
    <source>
        <dbReference type="ARBA" id="ARBA00004651"/>
    </source>
</evidence>
<comment type="subcellular location">
    <subcellularLocation>
        <location evidence="2">Cell junction</location>
        <location evidence="2">Adherens junction</location>
    </subcellularLocation>
    <subcellularLocation>
        <location evidence="3">Cell membrane</location>
        <topology evidence="3">Multi-pass membrane protein</topology>
    </subcellularLocation>
    <subcellularLocation>
        <location evidence="1">Cytoplasm</location>
    </subcellularLocation>
    <subcellularLocation>
        <location evidence="14">Membrane</location>
        <topology evidence="14">Multi-pass membrane protein</topology>
    </subcellularLocation>
</comment>
<dbReference type="PANTHER" id="PTHR19282:SF544">
    <property type="entry name" value="TETRASPANIN"/>
    <property type="match status" value="1"/>
</dbReference>
<dbReference type="PRINTS" id="PR00259">
    <property type="entry name" value="TMFOUR"/>
</dbReference>
<dbReference type="InterPro" id="IPR008952">
    <property type="entry name" value="Tetraspanin_EC2_sf"/>
</dbReference>
<evidence type="ECO:0000256" key="6">
    <source>
        <dbReference type="ARBA" id="ARBA00022490"/>
    </source>
</evidence>
<dbReference type="GO" id="GO:0005886">
    <property type="term" value="C:plasma membrane"/>
    <property type="evidence" value="ECO:0007669"/>
    <property type="project" value="UniProtKB-SubCell"/>
</dbReference>
<dbReference type="SUPFAM" id="SSF48652">
    <property type="entry name" value="Tetraspanin"/>
    <property type="match status" value="1"/>
</dbReference>
<keyword evidence="9 14" id="KW-1133">Transmembrane helix</keyword>
<dbReference type="GO" id="GO:0019899">
    <property type="term" value="F:enzyme binding"/>
    <property type="evidence" value="ECO:0007669"/>
    <property type="project" value="UniProtKB-ARBA"/>
</dbReference>
<evidence type="ECO:0000256" key="11">
    <source>
        <dbReference type="ARBA" id="ARBA00023157"/>
    </source>
</evidence>
<evidence type="ECO:0000313" key="16">
    <source>
        <dbReference type="Proteomes" id="UP001374579"/>
    </source>
</evidence>
<dbReference type="GO" id="GO:0065003">
    <property type="term" value="P:protein-containing complex assembly"/>
    <property type="evidence" value="ECO:0007669"/>
    <property type="project" value="UniProtKB-ARBA"/>
</dbReference>
<keyword evidence="8" id="KW-0965">Cell junction</keyword>
<gene>
    <name evidence="15" type="ORF">V1264_013570</name>
</gene>
<evidence type="ECO:0000256" key="8">
    <source>
        <dbReference type="ARBA" id="ARBA00022949"/>
    </source>
</evidence>
<evidence type="ECO:0000256" key="2">
    <source>
        <dbReference type="ARBA" id="ARBA00004536"/>
    </source>
</evidence>
<dbReference type="EMBL" id="JBAMIC010000003">
    <property type="protein sequence ID" value="KAK7109544.1"/>
    <property type="molecule type" value="Genomic_DNA"/>
</dbReference>